<reference evidence="3" key="1">
    <citation type="submission" date="2020-12" db="UniProtKB">
        <authorList>
            <consortium name="WormBaseParasite"/>
        </authorList>
    </citation>
    <scope>IDENTIFICATION</scope>
    <source>
        <strain evidence="3">MHco3</strain>
    </source>
</reference>
<proteinExistence type="predicted"/>
<name>A0A7I4YUN0_HAECO</name>
<dbReference type="AlphaFoldDB" id="A0A7I4YUN0"/>
<accession>A0A7I4YUN0</accession>
<organism evidence="2 3">
    <name type="scientific">Haemonchus contortus</name>
    <name type="common">Barber pole worm</name>
    <dbReference type="NCBI Taxonomy" id="6289"/>
    <lineage>
        <taxon>Eukaryota</taxon>
        <taxon>Metazoa</taxon>
        <taxon>Ecdysozoa</taxon>
        <taxon>Nematoda</taxon>
        <taxon>Chromadorea</taxon>
        <taxon>Rhabditida</taxon>
        <taxon>Rhabditina</taxon>
        <taxon>Rhabditomorpha</taxon>
        <taxon>Strongyloidea</taxon>
        <taxon>Trichostrongylidae</taxon>
        <taxon>Haemonchus</taxon>
    </lineage>
</organism>
<dbReference type="OrthoDB" id="5872686at2759"/>
<dbReference type="Pfam" id="PF05585">
    <property type="entry name" value="DUF1758"/>
    <property type="match status" value="1"/>
</dbReference>
<evidence type="ECO:0000313" key="3">
    <source>
        <dbReference type="WBParaSite" id="HCON_00142620-00001"/>
    </source>
</evidence>
<dbReference type="OMA" id="TNDNCHR"/>
<evidence type="ECO:0000313" key="2">
    <source>
        <dbReference type="Proteomes" id="UP000025227"/>
    </source>
</evidence>
<keyword evidence="2" id="KW-1185">Reference proteome</keyword>
<sequence>MEAIWMPYGRENGLEAQQDDLDSDSDLFLVNAVQTIRTPSTLNYTPQASTCKITSLRNPPRLMIIKAQTYNFISKSNQLLTVLLNNGSQHSYMKRDTATVLGLQLQYPQEITTVSFGGHSQTETSHRVKIVLQNTHNGNPTTLYLWTSKFITAVSSNTGEEFWAAPEQPKSSVEIDILIGMDYYWDLVDFKLNSRLPSGLVESQTRLGPVLSGCRRYRLPRYIPLWDITMRGETLIKRPTTLYATFSA</sequence>
<feature type="domain" description="DUF1758" evidence="1">
    <location>
        <begin position="82"/>
        <end position="213"/>
    </location>
</feature>
<dbReference type="WBParaSite" id="HCON_00142620-00001">
    <property type="protein sequence ID" value="HCON_00142620-00001"/>
    <property type="gene ID" value="HCON_00142620"/>
</dbReference>
<dbReference type="InterPro" id="IPR008737">
    <property type="entry name" value="DUF1758"/>
</dbReference>
<protein>
    <submittedName>
        <fullName evidence="3">DUF1758 domain-containing protein</fullName>
    </submittedName>
</protein>
<dbReference type="Proteomes" id="UP000025227">
    <property type="component" value="Unplaced"/>
</dbReference>
<evidence type="ECO:0000259" key="1">
    <source>
        <dbReference type="Pfam" id="PF05585"/>
    </source>
</evidence>